<protein>
    <submittedName>
        <fullName evidence="2">Uncharacterized protein</fullName>
    </submittedName>
</protein>
<dbReference type="Proteomes" id="UP001159428">
    <property type="component" value="Unassembled WGS sequence"/>
</dbReference>
<evidence type="ECO:0000313" key="3">
    <source>
        <dbReference type="Proteomes" id="UP001159428"/>
    </source>
</evidence>
<evidence type="ECO:0000256" key="1">
    <source>
        <dbReference type="SAM" id="MobiDB-lite"/>
    </source>
</evidence>
<organism evidence="2 3">
    <name type="scientific">Pocillopora meandrina</name>
    <dbReference type="NCBI Taxonomy" id="46732"/>
    <lineage>
        <taxon>Eukaryota</taxon>
        <taxon>Metazoa</taxon>
        <taxon>Cnidaria</taxon>
        <taxon>Anthozoa</taxon>
        <taxon>Hexacorallia</taxon>
        <taxon>Scleractinia</taxon>
        <taxon>Astrocoeniina</taxon>
        <taxon>Pocilloporidae</taxon>
        <taxon>Pocillopora</taxon>
    </lineage>
</organism>
<feature type="compositionally biased region" description="Polar residues" evidence="1">
    <location>
        <begin position="1"/>
        <end position="12"/>
    </location>
</feature>
<evidence type="ECO:0000313" key="2">
    <source>
        <dbReference type="EMBL" id="CAH3130578.1"/>
    </source>
</evidence>
<comment type="caution">
    <text evidence="2">The sequence shown here is derived from an EMBL/GenBank/DDBJ whole genome shotgun (WGS) entry which is preliminary data.</text>
</comment>
<feature type="region of interest" description="Disordered" evidence="1">
    <location>
        <begin position="1"/>
        <end position="46"/>
    </location>
</feature>
<dbReference type="EMBL" id="CALNXJ010000025">
    <property type="protein sequence ID" value="CAH3130578.1"/>
    <property type="molecule type" value="Genomic_DNA"/>
</dbReference>
<dbReference type="AlphaFoldDB" id="A0AAU9WYX6"/>
<accession>A0AAU9WYX6</accession>
<keyword evidence="3" id="KW-1185">Reference proteome</keyword>
<name>A0AAU9WYX6_9CNID</name>
<reference evidence="2 3" key="1">
    <citation type="submission" date="2022-05" db="EMBL/GenBank/DDBJ databases">
        <authorList>
            <consortium name="Genoscope - CEA"/>
            <person name="William W."/>
        </authorList>
    </citation>
    <scope>NUCLEOTIDE SEQUENCE [LARGE SCALE GENOMIC DNA]</scope>
</reference>
<proteinExistence type="predicted"/>
<feature type="region of interest" description="Disordered" evidence="1">
    <location>
        <begin position="72"/>
        <end position="103"/>
    </location>
</feature>
<gene>
    <name evidence="2" type="ORF">PMEA_00014243</name>
</gene>
<sequence>MDTCGGRQTTPGPSFVPYGDPGWNADASKSLQSSADRGGDISSPYPAWEAVASDKSNTCMQPNIDAGIEIPEIESHPNIPQKEQPARRSLWIRSPPQRLIEAK</sequence>